<accession>A0A517TSX7</accession>
<feature type="transmembrane region" description="Helical" evidence="6">
    <location>
        <begin position="77"/>
        <end position="101"/>
    </location>
</feature>
<feature type="transmembrane region" description="Helical" evidence="6">
    <location>
        <begin position="6"/>
        <end position="26"/>
    </location>
</feature>
<dbReference type="GO" id="GO:0005886">
    <property type="term" value="C:plasma membrane"/>
    <property type="evidence" value="ECO:0007669"/>
    <property type="project" value="UniProtKB-SubCell"/>
</dbReference>
<evidence type="ECO:0000259" key="7">
    <source>
        <dbReference type="Pfam" id="PF09335"/>
    </source>
</evidence>
<evidence type="ECO:0000256" key="4">
    <source>
        <dbReference type="ARBA" id="ARBA00022989"/>
    </source>
</evidence>
<dbReference type="EMBL" id="CP036339">
    <property type="protein sequence ID" value="QDT71488.1"/>
    <property type="molecule type" value="Genomic_DNA"/>
</dbReference>
<name>A0A517TSX7_9BACT</name>
<dbReference type="PANTHER" id="PTHR12677:SF59">
    <property type="entry name" value="GOLGI APPARATUS MEMBRANE PROTEIN TVP38-RELATED"/>
    <property type="match status" value="1"/>
</dbReference>
<gene>
    <name evidence="8" type="ORF">I41_06450</name>
</gene>
<keyword evidence="2 6" id="KW-1003">Cell membrane</keyword>
<keyword evidence="3 6" id="KW-0812">Transmembrane</keyword>
<feature type="transmembrane region" description="Helical" evidence="6">
    <location>
        <begin position="160"/>
        <end position="180"/>
    </location>
</feature>
<dbReference type="Pfam" id="PF09335">
    <property type="entry name" value="VTT_dom"/>
    <property type="match status" value="1"/>
</dbReference>
<evidence type="ECO:0000313" key="8">
    <source>
        <dbReference type="EMBL" id="QDT71488.1"/>
    </source>
</evidence>
<evidence type="ECO:0000256" key="5">
    <source>
        <dbReference type="ARBA" id="ARBA00023136"/>
    </source>
</evidence>
<feature type="transmembrane region" description="Helical" evidence="6">
    <location>
        <begin position="47"/>
        <end position="65"/>
    </location>
</feature>
<feature type="domain" description="VTT" evidence="7">
    <location>
        <begin position="64"/>
        <end position="180"/>
    </location>
</feature>
<comment type="subcellular location">
    <subcellularLocation>
        <location evidence="1 6">Cell membrane</location>
        <topology evidence="1 6">Multi-pass membrane protein</topology>
    </subcellularLocation>
</comment>
<dbReference type="AlphaFoldDB" id="A0A517TSX7"/>
<dbReference type="KEGG" id="llh:I41_06450"/>
<evidence type="ECO:0000313" key="9">
    <source>
        <dbReference type="Proteomes" id="UP000317909"/>
    </source>
</evidence>
<evidence type="ECO:0000256" key="6">
    <source>
        <dbReference type="RuleBase" id="RU366058"/>
    </source>
</evidence>
<keyword evidence="4 6" id="KW-1133">Transmembrane helix</keyword>
<dbReference type="InterPro" id="IPR032816">
    <property type="entry name" value="VTT_dom"/>
</dbReference>
<reference evidence="8 9" key="1">
    <citation type="submission" date="2019-02" db="EMBL/GenBank/DDBJ databases">
        <title>Deep-cultivation of Planctomycetes and their phenomic and genomic characterization uncovers novel biology.</title>
        <authorList>
            <person name="Wiegand S."/>
            <person name="Jogler M."/>
            <person name="Boedeker C."/>
            <person name="Pinto D."/>
            <person name="Vollmers J."/>
            <person name="Rivas-Marin E."/>
            <person name="Kohn T."/>
            <person name="Peeters S.H."/>
            <person name="Heuer A."/>
            <person name="Rast P."/>
            <person name="Oberbeckmann S."/>
            <person name="Bunk B."/>
            <person name="Jeske O."/>
            <person name="Meyerdierks A."/>
            <person name="Storesund J.E."/>
            <person name="Kallscheuer N."/>
            <person name="Luecker S."/>
            <person name="Lage O.M."/>
            <person name="Pohl T."/>
            <person name="Merkel B.J."/>
            <person name="Hornburger P."/>
            <person name="Mueller R.-W."/>
            <person name="Bruemmer F."/>
            <person name="Labrenz M."/>
            <person name="Spormann A.M."/>
            <person name="Op den Camp H."/>
            <person name="Overmann J."/>
            <person name="Amann R."/>
            <person name="Jetten M.S.M."/>
            <person name="Mascher T."/>
            <person name="Medema M.H."/>
            <person name="Devos D.P."/>
            <person name="Kaster A.-K."/>
            <person name="Ovreas L."/>
            <person name="Rohde M."/>
            <person name="Galperin M.Y."/>
            <person name="Jogler C."/>
        </authorList>
    </citation>
    <scope>NUCLEOTIDE SEQUENCE [LARGE SCALE GENOMIC DNA]</scope>
    <source>
        <strain evidence="8 9">I41</strain>
    </source>
</reference>
<evidence type="ECO:0000256" key="2">
    <source>
        <dbReference type="ARBA" id="ARBA00022475"/>
    </source>
</evidence>
<dbReference type="PANTHER" id="PTHR12677">
    <property type="entry name" value="GOLGI APPARATUS MEMBRANE PROTEIN TVP38-RELATED"/>
    <property type="match status" value="1"/>
</dbReference>
<sequence>MIDRRLLKPLLLVTIVLVLPLVILAFHGEAFAAALARWQADPPPRRALALAVVAILASDVLLPIPSGPVSTLAGSQLGVPLGTAASALGMTLGAAIAFALARRWGRPLAQRFASSQALADADRACQDHGPWMLAFTRPLPILAEAAALVLGALQMSWRTFLPPVIASNIAIAAAYAILGAQAATQGWLPLALAVSMAAPLAVAAFVRRRVRRP</sequence>
<feature type="transmembrane region" description="Helical" evidence="6">
    <location>
        <begin position="186"/>
        <end position="206"/>
    </location>
</feature>
<keyword evidence="9" id="KW-1185">Reference proteome</keyword>
<evidence type="ECO:0000256" key="1">
    <source>
        <dbReference type="ARBA" id="ARBA00004651"/>
    </source>
</evidence>
<dbReference type="InterPro" id="IPR015414">
    <property type="entry name" value="TMEM64"/>
</dbReference>
<protein>
    <recommendedName>
        <fullName evidence="6">TVP38/TMEM64 family membrane protein</fullName>
    </recommendedName>
</protein>
<keyword evidence="5 6" id="KW-0472">Membrane</keyword>
<dbReference type="OrthoDB" id="261761at2"/>
<comment type="similarity">
    <text evidence="6">Belongs to the TVP38/TMEM64 family.</text>
</comment>
<organism evidence="8 9">
    <name type="scientific">Lacipirellula limnantheis</name>
    <dbReference type="NCBI Taxonomy" id="2528024"/>
    <lineage>
        <taxon>Bacteria</taxon>
        <taxon>Pseudomonadati</taxon>
        <taxon>Planctomycetota</taxon>
        <taxon>Planctomycetia</taxon>
        <taxon>Pirellulales</taxon>
        <taxon>Lacipirellulaceae</taxon>
        <taxon>Lacipirellula</taxon>
    </lineage>
</organism>
<dbReference type="Proteomes" id="UP000317909">
    <property type="component" value="Chromosome"/>
</dbReference>
<dbReference type="RefSeq" id="WP_145430798.1">
    <property type="nucleotide sequence ID" value="NZ_CP036339.1"/>
</dbReference>
<proteinExistence type="inferred from homology"/>
<evidence type="ECO:0000256" key="3">
    <source>
        <dbReference type="ARBA" id="ARBA00022692"/>
    </source>
</evidence>